<dbReference type="PANTHER" id="PTHR43881">
    <property type="entry name" value="GAMMA-GLUTAMYLTRANSPEPTIDASE (AFU_ORTHOLOGUE AFUA_4G13580)"/>
    <property type="match status" value="1"/>
</dbReference>
<keyword evidence="3" id="KW-1185">Reference proteome</keyword>
<accession>A0ABD5V583</accession>
<dbReference type="PANTHER" id="PTHR43881:SF1">
    <property type="entry name" value="GAMMA-GLUTAMYLTRANSPEPTIDASE (AFU_ORTHOLOGUE AFUA_4G13580)"/>
    <property type="match status" value="1"/>
</dbReference>
<dbReference type="SUPFAM" id="SSF56235">
    <property type="entry name" value="N-terminal nucleophile aminohydrolases (Ntn hydrolases)"/>
    <property type="match status" value="1"/>
</dbReference>
<dbReference type="InterPro" id="IPR052896">
    <property type="entry name" value="GGT-like_enzyme"/>
</dbReference>
<evidence type="ECO:0000313" key="3">
    <source>
        <dbReference type="Proteomes" id="UP001596312"/>
    </source>
</evidence>
<dbReference type="Gene3D" id="3.60.20.40">
    <property type="match status" value="1"/>
</dbReference>
<dbReference type="AlphaFoldDB" id="A0ABD5V583"/>
<proteinExistence type="predicted"/>
<feature type="region of interest" description="Disordered" evidence="1">
    <location>
        <begin position="1"/>
        <end position="36"/>
    </location>
</feature>
<gene>
    <name evidence="2" type="ORF">ACFQGH_12235</name>
</gene>
<dbReference type="Proteomes" id="UP001596312">
    <property type="component" value="Unassembled WGS sequence"/>
</dbReference>
<dbReference type="EMBL" id="JBHSXQ010000003">
    <property type="protein sequence ID" value="MFC6905961.1"/>
    <property type="molecule type" value="Genomic_DNA"/>
</dbReference>
<reference evidence="2 3" key="1">
    <citation type="journal article" date="2019" name="Int. J. Syst. Evol. Microbiol.">
        <title>The Global Catalogue of Microorganisms (GCM) 10K type strain sequencing project: providing services to taxonomists for standard genome sequencing and annotation.</title>
        <authorList>
            <consortium name="The Broad Institute Genomics Platform"/>
            <consortium name="The Broad Institute Genome Sequencing Center for Infectious Disease"/>
            <person name="Wu L."/>
            <person name="Ma J."/>
        </authorList>
    </citation>
    <scope>NUCLEOTIDE SEQUENCE [LARGE SCALE GENOMIC DNA]</scope>
    <source>
        <strain evidence="2 3">CGMCC 1.3240</strain>
    </source>
</reference>
<dbReference type="RefSeq" id="WP_340604491.1">
    <property type="nucleotide sequence ID" value="NZ_JBBMXV010000003.1"/>
</dbReference>
<feature type="compositionally biased region" description="Basic and acidic residues" evidence="1">
    <location>
        <begin position="26"/>
        <end position="36"/>
    </location>
</feature>
<evidence type="ECO:0000313" key="2">
    <source>
        <dbReference type="EMBL" id="MFC6905961.1"/>
    </source>
</evidence>
<protein>
    <submittedName>
        <fullName evidence="2">Gamma-glutamyltransferase family protein</fullName>
    </submittedName>
</protein>
<dbReference type="InterPro" id="IPR029055">
    <property type="entry name" value="Ntn_hydrolases_N"/>
</dbReference>
<organism evidence="2 3">
    <name type="scientific">Halalkalicoccus tibetensis</name>
    <dbReference type="NCBI Taxonomy" id="175632"/>
    <lineage>
        <taxon>Archaea</taxon>
        <taxon>Methanobacteriati</taxon>
        <taxon>Methanobacteriota</taxon>
        <taxon>Stenosarchaea group</taxon>
        <taxon>Halobacteria</taxon>
        <taxon>Halobacteriales</taxon>
        <taxon>Halococcaceae</taxon>
        <taxon>Halalkalicoccus</taxon>
    </lineage>
</organism>
<name>A0ABD5V583_9EURY</name>
<evidence type="ECO:0000256" key="1">
    <source>
        <dbReference type="SAM" id="MobiDB-lite"/>
    </source>
</evidence>
<dbReference type="Gene3D" id="1.10.246.230">
    <property type="match status" value="1"/>
</dbReference>
<comment type="caution">
    <text evidence="2">The sequence shown here is derived from an EMBL/GenBank/DDBJ whole genome shotgun (WGS) entry which is preliminary data.</text>
</comment>
<sequence>MNGSNSNDDGILGANAPDGDGIGAADRTDVSPDDGGRFDYPWQFIGRRSAVMARNGMVATSHPLAAQTGLQVLREGGNAVDAAVATAVELNLVEPHMTTIGGDVTAMVHFDGEFEGLNASGPAPAGADVETYRERTDESEDGTPTVPTEGPLAVTVPGALDGLHELAGRYGSREFGELLRPTIEHAREGVAVTEYVASQWETAAPRVDGFESFRETFLEDGQSPPPGAVFENPAFADSLERIAEEGIGTFYGGELGEEIVELVQDHDGLLELSDLEEYESEWVDPISTTYRGLEVLELPPNTVGPVALEALNIVENFDLPAEPTDPERLHRLIEAIKIAYTDAHRHIGDPDLERIPLETKLSKEYAGERAAQIEEEVGDYEPRAGEMSAMSEEGDTVYLTVVDGDGNAVSMLKSGYKPFGSGLTVGGFTLQNHAAGFTLEPGDPNVIEPGKRPFHTLIPAMLREDGDFRASFGVMGGRMMPQGHLQLLANMADSELNPQAAIDVPRFRFQKGHEVALETTRMPDETVEELRERGHEVIPEAEFFVPDADHYGGAQFIYRDDEGTLIGGSEPRRDGHAVGF</sequence>
<dbReference type="InterPro" id="IPR043137">
    <property type="entry name" value="GGT_ssub_C"/>
</dbReference>
<dbReference type="PRINTS" id="PR01210">
    <property type="entry name" value="GGTRANSPTASE"/>
</dbReference>
<dbReference type="Pfam" id="PF01019">
    <property type="entry name" value="G_glu_transpept"/>
    <property type="match status" value="1"/>
</dbReference>